<reference evidence="1" key="1">
    <citation type="journal article" date="2010" name="BMC Genomics">
        <title>Combination of measures distinguishes pre-miRNAs from other stem-loops in the genome of the newly sequenced Anopheles darlingi.</title>
        <authorList>
            <person name="Mendes N.D."/>
            <person name="Freitas A.T."/>
            <person name="Vasconcelos A.T."/>
            <person name="Sagot M.F."/>
        </authorList>
    </citation>
    <scope>NUCLEOTIDE SEQUENCE</scope>
</reference>
<evidence type="ECO:0000313" key="1">
    <source>
        <dbReference type="EMBL" id="ETN62796.1"/>
    </source>
</evidence>
<organism evidence="1">
    <name type="scientific">Anopheles darlingi</name>
    <name type="common">Mosquito</name>
    <dbReference type="NCBI Taxonomy" id="43151"/>
    <lineage>
        <taxon>Eukaryota</taxon>
        <taxon>Metazoa</taxon>
        <taxon>Ecdysozoa</taxon>
        <taxon>Arthropoda</taxon>
        <taxon>Hexapoda</taxon>
        <taxon>Insecta</taxon>
        <taxon>Pterygota</taxon>
        <taxon>Neoptera</taxon>
        <taxon>Endopterygota</taxon>
        <taxon>Diptera</taxon>
        <taxon>Nematocera</taxon>
        <taxon>Culicoidea</taxon>
        <taxon>Culicidae</taxon>
        <taxon>Anophelinae</taxon>
        <taxon>Anopheles</taxon>
    </lineage>
</organism>
<gene>
    <name evidence="1" type="ORF">AND_005512</name>
</gene>
<dbReference type="EMBL" id="ADMH02001371">
    <property type="protein sequence ID" value="ETN62796.1"/>
    <property type="molecule type" value="Genomic_DNA"/>
</dbReference>
<protein>
    <submittedName>
        <fullName evidence="1">Uncharacterized protein</fullName>
    </submittedName>
</protein>
<accession>W5JFE1</accession>
<dbReference type="HOGENOM" id="CLU_2051603_0_0_1"/>
<reference evidence="1" key="2">
    <citation type="submission" date="2010-05" db="EMBL/GenBank/DDBJ databases">
        <authorList>
            <person name="Almeida L.G."/>
            <person name="Nicolas M.F."/>
            <person name="Souza R.C."/>
            <person name="Vasconcelos A.T.R."/>
        </authorList>
    </citation>
    <scope>NUCLEOTIDE SEQUENCE</scope>
</reference>
<comment type="caution">
    <text evidence="1">The sequence shown here is derived from an EMBL/GenBank/DDBJ whole genome shotgun (WGS) entry which is preliminary data.</text>
</comment>
<dbReference type="AlphaFoldDB" id="W5JFE1"/>
<name>W5JFE1_ANODA</name>
<proteinExistence type="predicted"/>
<dbReference type="InParanoid" id="W5JFE1"/>
<dbReference type="VEuPathDB" id="VectorBase:ADAR2_003395"/>
<sequence length="120" mass="14013">MKVLSEAGDVVTTMSSPLNTLVEFLRLIYAKCYRKVVRECNDGSTLILLLLRDHRRRRCLADCCVRSCGIVIRSDLWLSSRFDPRDTLNLVSTVDSERNRSWKLYRSGRKRNQYSLRKAK</sequence>
<reference evidence="1" key="3">
    <citation type="journal article" date="2013" name="Nucleic Acids Res.">
        <title>The genome of Anopheles darlingi, the main neotropical malaria vector.</title>
        <authorList>
            <person name="Marinotti O."/>
            <person name="Cerqueira G.C."/>
            <person name="de Almeida L.G."/>
            <person name="Ferro M.I."/>
            <person name="Loreto E.L."/>
            <person name="Zaha A."/>
            <person name="Teixeira S.M."/>
            <person name="Wespiser A.R."/>
            <person name="Almeida E Silva A."/>
            <person name="Schlindwein A.D."/>
            <person name="Pacheco A.C."/>
            <person name="Silva A.L."/>
            <person name="Graveley B.R."/>
            <person name="Walenz B.P."/>
            <person name="Lima Bde A."/>
            <person name="Ribeiro C.A."/>
            <person name="Nunes-Silva C.G."/>
            <person name="de Carvalho C.R."/>
            <person name="Soares C.M."/>
            <person name="de Menezes C.B."/>
            <person name="Matiolli C."/>
            <person name="Caffrey D."/>
            <person name="Araujo D.A."/>
            <person name="de Oliveira D.M."/>
            <person name="Golenbock D."/>
            <person name="Grisard E.C."/>
            <person name="Fantinatti-Garboggini F."/>
            <person name="de Carvalho F.M."/>
            <person name="Barcellos F.G."/>
            <person name="Prosdocimi F."/>
            <person name="May G."/>
            <person name="Azevedo Junior G.M."/>
            <person name="Guimaraes G.M."/>
            <person name="Goldman G.H."/>
            <person name="Padilha I.Q."/>
            <person name="Batista Jda S."/>
            <person name="Ferro J.A."/>
            <person name="Ribeiro J.M."/>
            <person name="Fietto J.L."/>
            <person name="Dabbas K.M."/>
            <person name="Cerdeira L."/>
            <person name="Agnez-Lima L.F."/>
            <person name="Brocchi M."/>
            <person name="de Carvalho M.O."/>
            <person name="Teixeira Mde M."/>
            <person name="Diniz Maia Mde M."/>
            <person name="Goldman M.H."/>
            <person name="Cruz Schneider M.P."/>
            <person name="Felipe M.S."/>
            <person name="Hungria M."/>
            <person name="Nicolas M.F."/>
            <person name="Pereira M."/>
            <person name="Montes M.A."/>
            <person name="Cantao M.E."/>
            <person name="Vincentz M."/>
            <person name="Rafael M.S."/>
            <person name="Silverman N."/>
            <person name="Stoco P.H."/>
            <person name="Souza R.C."/>
            <person name="Vicentini R."/>
            <person name="Gazzinelli R.T."/>
            <person name="Neves Rde O."/>
            <person name="Silva R."/>
            <person name="Astolfi-Filho S."/>
            <person name="Maciel T.E."/>
            <person name="Urmenyi T.P."/>
            <person name="Tadei W.P."/>
            <person name="Camargo E.P."/>
            <person name="de Vasconcelos A.T."/>
        </authorList>
    </citation>
    <scope>NUCLEOTIDE SEQUENCE</scope>
</reference>